<evidence type="ECO:0000259" key="10">
    <source>
        <dbReference type="Pfam" id="PF02789"/>
    </source>
</evidence>
<evidence type="ECO:0000256" key="1">
    <source>
        <dbReference type="ARBA" id="ARBA00000135"/>
    </source>
</evidence>
<feature type="binding site" evidence="8">
    <location>
        <position position="334"/>
    </location>
    <ligand>
        <name>Mn(2+)</name>
        <dbReference type="ChEBI" id="CHEBI:29035"/>
        <label>1</label>
    </ligand>
</feature>
<dbReference type="InterPro" id="IPR008283">
    <property type="entry name" value="Peptidase_M17_N"/>
</dbReference>
<dbReference type="InterPro" id="IPR043472">
    <property type="entry name" value="Macro_dom-like"/>
</dbReference>
<dbReference type="EMBL" id="CP097463">
    <property type="protein sequence ID" value="WAX56616.1"/>
    <property type="molecule type" value="Genomic_DNA"/>
</dbReference>
<feature type="binding site" evidence="8">
    <location>
        <position position="334"/>
    </location>
    <ligand>
        <name>Mn(2+)</name>
        <dbReference type="ChEBI" id="CHEBI:29035"/>
        <label>2</label>
    </ligand>
</feature>
<evidence type="ECO:0000313" key="11">
    <source>
        <dbReference type="EMBL" id="WAX56616.1"/>
    </source>
</evidence>
<feature type="active site" evidence="8">
    <location>
        <position position="263"/>
    </location>
</feature>
<dbReference type="Pfam" id="PF00883">
    <property type="entry name" value="Peptidase_M17"/>
    <property type="match status" value="1"/>
</dbReference>
<comment type="function">
    <text evidence="7 8">Presumably involved in the processing and regular turnover of intracellular proteins. Catalyzes the removal of unsubstituted N-terminal amino acids from various peptides.</text>
</comment>
<dbReference type="SUPFAM" id="SSF53187">
    <property type="entry name" value="Zn-dependent exopeptidases"/>
    <property type="match status" value="1"/>
</dbReference>
<dbReference type="InterPro" id="IPR023042">
    <property type="entry name" value="Peptidase_M17_leu_NH2_pept"/>
</dbReference>
<dbReference type="CDD" id="cd00433">
    <property type="entry name" value="Peptidase_M17"/>
    <property type="match status" value="1"/>
</dbReference>
<keyword evidence="6 8" id="KW-0378">Hydrolase</keyword>
<protein>
    <recommendedName>
        <fullName evidence="8">Probable cytosol aminopeptidase</fullName>
        <ecNumber evidence="8">3.4.11.1</ecNumber>
    </recommendedName>
    <alternativeName>
        <fullName evidence="8">Leucine aminopeptidase</fullName>
        <shortName evidence="8">LAP</shortName>
        <ecNumber evidence="8">3.4.11.10</ecNumber>
    </alternativeName>
    <alternativeName>
        <fullName evidence="8">Leucyl aminopeptidase</fullName>
    </alternativeName>
</protein>
<dbReference type="HAMAP" id="MF_00181">
    <property type="entry name" value="Cytosol_peptidase_M17"/>
    <property type="match status" value="1"/>
</dbReference>
<evidence type="ECO:0000256" key="4">
    <source>
        <dbReference type="ARBA" id="ARBA00022438"/>
    </source>
</evidence>
<dbReference type="PANTHER" id="PTHR11963:SF23">
    <property type="entry name" value="CYTOSOL AMINOPEPTIDASE"/>
    <property type="match status" value="1"/>
</dbReference>
<feature type="binding site" evidence="8">
    <location>
        <position position="256"/>
    </location>
    <ligand>
        <name>Mn(2+)</name>
        <dbReference type="ChEBI" id="CHEBI:29035"/>
        <label>1</label>
    </ligand>
</feature>
<feature type="domain" description="Cytosol aminopeptidase" evidence="9">
    <location>
        <begin position="172"/>
        <end position="476"/>
    </location>
</feature>
<dbReference type="Gene3D" id="3.40.630.10">
    <property type="entry name" value="Zn peptidases"/>
    <property type="match status" value="1"/>
</dbReference>
<comment type="catalytic activity">
    <reaction evidence="2 8">
        <text>Release of an N-terminal amino acid, preferentially leucine, but not glutamic or aspartic acids.</text>
        <dbReference type="EC" id="3.4.11.10"/>
    </reaction>
</comment>
<evidence type="ECO:0000256" key="2">
    <source>
        <dbReference type="ARBA" id="ARBA00000967"/>
    </source>
</evidence>
<keyword evidence="8" id="KW-0963">Cytoplasm</keyword>
<dbReference type="EC" id="3.4.11.1" evidence="8"/>
<dbReference type="InterPro" id="IPR011356">
    <property type="entry name" value="Leucine_aapep/pepB"/>
</dbReference>
<keyword evidence="5 8" id="KW-0645">Protease</keyword>
<dbReference type="Pfam" id="PF02789">
    <property type="entry name" value="Peptidase_M17_N"/>
    <property type="match status" value="1"/>
</dbReference>
<accession>A0ABY7K0F6</accession>
<dbReference type="Gene3D" id="3.40.220.10">
    <property type="entry name" value="Leucine Aminopeptidase, subunit E, domain 1"/>
    <property type="match status" value="1"/>
</dbReference>
<dbReference type="SUPFAM" id="SSF52949">
    <property type="entry name" value="Macro domain-like"/>
    <property type="match status" value="1"/>
</dbReference>
<feature type="binding site" evidence="8">
    <location>
        <position position="273"/>
    </location>
    <ligand>
        <name>Mn(2+)</name>
        <dbReference type="ChEBI" id="CHEBI:29035"/>
        <label>2</label>
    </ligand>
</feature>
<organism evidence="11 12">
    <name type="scientific">Jatrophihabitans cynanchi</name>
    <dbReference type="NCBI Taxonomy" id="2944128"/>
    <lineage>
        <taxon>Bacteria</taxon>
        <taxon>Bacillati</taxon>
        <taxon>Actinomycetota</taxon>
        <taxon>Actinomycetes</taxon>
        <taxon>Jatrophihabitantales</taxon>
        <taxon>Jatrophihabitantaceae</taxon>
        <taxon>Jatrophihabitans</taxon>
    </lineage>
</organism>
<feature type="binding site" evidence="8">
    <location>
        <position position="256"/>
    </location>
    <ligand>
        <name>Mn(2+)</name>
        <dbReference type="ChEBI" id="CHEBI:29035"/>
        <label>2</label>
    </ligand>
</feature>
<reference evidence="11" key="1">
    <citation type="submission" date="2022-05" db="EMBL/GenBank/DDBJ databases">
        <title>Jatrophihabitans sp. SB3-54 whole genome sequence.</title>
        <authorList>
            <person name="Suh M.K."/>
            <person name="Eom M.K."/>
            <person name="Kim J.S."/>
            <person name="Kim H.S."/>
            <person name="Do H.E."/>
            <person name="Shin Y.K."/>
            <person name="Lee J.-S."/>
        </authorList>
    </citation>
    <scope>NUCLEOTIDE SEQUENCE</scope>
    <source>
        <strain evidence="11">SB3-54</strain>
    </source>
</reference>
<keyword evidence="8" id="KW-0479">Metal-binding</keyword>
<dbReference type="Proteomes" id="UP001164693">
    <property type="component" value="Chromosome"/>
</dbReference>
<evidence type="ECO:0000256" key="8">
    <source>
        <dbReference type="HAMAP-Rule" id="MF_00181"/>
    </source>
</evidence>
<evidence type="ECO:0000256" key="5">
    <source>
        <dbReference type="ARBA" id="ARBA00022670"/>
    </source>
</evidence>
<feature type="binding site" evidence="8">
    <location>
        <position position="251"/>
    </location>
    <ligand>
        <name>Mn(2+)</name>
        <dbReference type="ChEBI" id="CHEBI:29035"/>
        <label>2</label>
    </ligand>
</feature>
<dbReference type="PANTHER" id="PTHR11963">
    <property type="entry name" value="LEUCINE AMINOPEPTIDASE-RELATED"/>
    <property type="match status" value="1"/>
</dbReference>
<evidence type="ECO:0000313" key="12">
    <source>
        <dbReference type="Proteomes" id="UP001164693"/>
    </source>
</evidence>
<evidence type="ECO:0000256" key="3">
    <source>
        <dbReference type="ARBA" id="ARBA00009528"/>
    </source>
</evidence>
<evidence type="ECO:0000256" key="7">
    <source>
        <dbReference type="ARBA" id="ARBA00049972"/>
    </source>
</evidence>
<keyword evidence="4 8" id="KW-0031">Aminopeptidase</keyword>
<evidence type="ECO:0000256" key="6">
    <source>
        <dbReference type="ARBA" id="ARBA00022801"/>
    </source>
</evidence>
<dbReference type="EC" id="3.4.11.10" evidence="8"/>
<feature type="active site" evidence="8">
    <location>
        <position position="336"/>
    </location>
</feature>
<comment type="cofactor">
    <cofactor evidence="8">
        <name>Mn(2+)</name>
        <dbReference type="ChEBI" id="CHEBI:29035"/>
    </cofactor>
    <text evidence="8">Binds 2 manganese ions per subunit.</text>
</comment>
<feature type="binding site" evidence="8">
    <location>
        <position position="332"/>
    </location>
    <ligand>
        <name>Mn(2+)</name>
        <dbReference type="ChEBI" id="CHEBI:29035"/>
        <label>1</label>
    </ligand>
</feature>
<name>A0ABY7K0F6_9ACTN</name>
<comment type="catalytic activity">
    <reaction evidence="1 8">
        <text>Release of an N-terminal amino acid, Xaa-|-Yaa-, in which Xaa is preferably Leu, but may be other amino acids including Pro although not Arg or Lys, and Yaa may be Pro. Amino acid amides and methyl esters are also readily hydrolyzed, but rates on arylamides are exceedingly low.</text>
        <dbReference type="EC" id="3.4.11.1"/>
    </reaction>
</comment>
<dbReference type="PRINTS" id="PR00481">
    <property type="entry name" value="LAMNOPPTDASE"/>
</dbReference>
<comment type="similarity">
    <text evidence="3 8">Belongs to the peptidase M17 family.</text>
</comment>
<dbReference type="GO" id="GO:0004177">
    <property type="term" value="F:aminopeptidase activity"/>
    <property type="evidence" value="ECO:0007669"/>
    <property type="project" value="UniProtKB-KW"/>
</dbReference>
<dbReference type="NCBIfam" id="NF002073">
    <property type="entry name" value="PRK00913.1-2"/>
    <property type="match status" value="1"/>
</dbReference>
<evidence type="ECO:0000259" key="9">
    <source>
        <dbReference type="Pfam" id="PF00883"/>
    </source>
</evidence>
<feature type="domain" description="Peptidase M17 leucyl aminopeptidase N-terminal" evidence="10">
    <location>
        <begin position="19"/>
        <end position="136"/>
    </location>
</feature>
<proteinExistence type="inferred from homology"/>
<dbReference type="RefSeq" id="WP_269443148.1">
    <property type="nucleotide sequence ID" value="NZ_CP097463.1"/>
</dbReference>
<comment type="subcellular location">
    <subcellularLocation>
        <location evidence="8">Cytoplasm</location>
    </subcellularLocation>
</comment>
<keyword evidence="12" id="KW-1185">Reference proteome</keyword>
<dbReference type="InterPro" id="IPR000819">
    <property type="entry name" value="Peptidase_M17_C"/>
</dbReference>
<gene>
    <name evidence="8" type="primary">pepA</name>
    <name evidence="11" type="ORF">M6B22_19110</name>
</gene>
<keyword evidence="8" id="KW-0464">Manganese</keyword>
<sequence>MVSVSLHDPSTLPDADAVVVGVVPGNNGPRLARGAKPVEAVLGRTLLAALRTLGATGQPEEVLKVPTLGLAPFPLVVATGLGADARSAESLRRAVGAAVRGLGHHAHVHLALDGPPGALSEGAQLGAYAFDRYKSSAERPALRRITLGATDDPSAKAELKRARAVVEAITRVRDLVNTPPNDLYPETFAQHAADFARAAKLQVEVLDERALKRERFGAVLAVGGGSARPPRLVRIGYRPARAKARVALVGKGITFDSGGLNLKTANMNWMKSDMGGAAAVVASVCAIAALRLPVEVTATVPMAENMPSGSAYRPSDVITMRNGRTVEVADTDAEGRLVLADAIARALEDEPDYLIEASTLTGAQLVSLGTRVIGAMGAERWRDQVAAAGNAVGEAVWPMPLPEELRAGLDSQVADLQNLPGDRWGGMLVAGHFLADFMPDRLPWVHLDIAGPAWNLGAPHGYTPKGGTGAAVRTIIAAVERLAAA</sequence>